<dbReference type="InterPro" id="IPR011460">
    <property type="entry name" value="Lcl_C"/>
</dbReference>
<dbReference type="Proteomes" id="UP000664904">
    <property type="component" value="Chromosome"/>
</dbReference>
<dbReference type="KEGG" id="pxi:J5O05_04380"/>
<feature type="domain" description="Lcl C-terminal" evidence="1">
    <location>
        <begin position="53"/>
        <end position="150"/>
    </location>
</feature>
<dbReference type="EMBL" id="CP072133">
    <property type="protein sequence ID" value="QTH72131.1"/>
    <property type="molecule type" value="Genomic_DNA"/>
</dbReference>
<evidence type="ECO:0000313" key="3">
    <source>
        <dbReference type="Proteomes" id="UP000664904"/>
    </source>
</evidence>
<dbReference type="RefSeq" id="WP_208843753.1">
    <property type="nucleotide sequence ID" value="NZ_CP072133.1"/>
</dbReference>
<accession>A0A975HLI3</accession>
<evidence type="ECO:0000259" key="1">
    <source>
        <dbReference type="Pfam" id="PF07603"/>
    </source>
</evidence>
<gene>
    <name evidence="2" type="ORF">J5O05_04380</name>
</gene>
<keyword evidence="3" id="KW-1185">Reference proteome</keyword>
<name>A0A975HLI3_9GAMM</name>
<sequence>MKKRLIYTAITTIALLALNEQMQNQPRPKSDVRFTKMAKTGESLKPWQGPWHCVFDSQLGLFWEVKQEDESIHQADWTYSWFDGRKGQANSGDCYFKKERCDTQDLIQATNQEQLCGQAAWRLPTSMELNALYRPQDRVSSPFIKRRLFP</sequence>
<organism evidence="2 3">
    <name type="scientific">Pseudoalteromonas xiamenensis</name>
    <dbReference type="NCBI Taxonomy" id="882626"/>
    <lineage>
        <taxon>Bacteria</taxon>
        <taxon>Pseudomonadati</taxon>
        <taxon>Pseudomonadota</taxon>
        <taxon>Gammaproteobacteria</taxon>
        <taxon>Alteromonadales</taxon>
        <taxon>Pseudoalteromonadaceae</taxon>
        <taxon>Pseudoalteromonas</taxon>
    </lineage>
</organism>
<dbReference type="AlphaFoldDB" id="A0A975HLI3"/>
<evidence type="ECO:0000313" key="2">
    <source>
        <dbReference type="EMBL" id="QTH72131.1"/>
    </source>
</evidence>
<protein>
    <submittedName>
        <fullName evidence="2">DUF1566 domain-containing protein</fullName>
    </submittedName>
</protein>
<proteinExistence type="predicted"/>
<reference evidence="2" key="1">
    <citation type="submission" date="2021-03" db="EMBL/GenBank/DDBJ databases">
        <title>Complete Genome of Pseudoalteromonas xiamenensis STKMTI.2, a new potential marine bacterium producing anti-Vibrio compounds.</title>
        <authorList>
            <person name="Handayani D.P."/>
            <person name="Isnansetyo A."/>
            <person name="Istiqomah I."/>
            <person name="Jumina J."/>
        </authorList>
    </citation>
    <scope>NUCLEOTIDE SEQUENCE</scope>
    <source>
        <strain evidence="2">STKMTI.2</strain>
    </source>
</reference>
<dbReference type="Pfam" id="PF07603">
    <property type="entry name" value="Lcl_C"/>
    <property type="match status" value="1"/>
</dbReference>